<dbReference type="RefSeq" id="WP_137091697.1">
    <property type="nucleotide sequence ID" value="NZ_CP028923.1"/>
</dbReference>
<evidence type="ECO:0000313" key="1">
    <source>
        <dbReference type="EMBL" id="QCK16098.1"/>
    </source>
</evidence>
<accession>A0A4D7K9T0</accession>
<gene>
    <name evidence="1" type="ORF">DCC35_15790</name>
</gene>
<proteinExistence type="predicted"/>
<dbReference type="OrthoDB" id="982113at2"/>
<dbReference type="AlphaFoldDB" id="A0A4D7K9T0"/>
<name>A0A4D7K9T0_9BACT</name>
<dbReference type="Gene3D" id="3.30.1460.10">
    <property type="match status" value="1"/>
</dbReference>
<evidence type="ECO:0000313" key="2">
    <source>
        <dbReference type="Proteomes" id="UP000298616"/>
    </source>
</evidence>
<dbReference type="KEGG" id="fpf:DCC35_15790"/>
<organism evidence="1 2">
    <name type="scientific">Mangrovivirga cuniculi</name>
    <dbReference type="NCBI Taxonomy" id="2715131"/>
    <lineage>
        <taxon>Bacteria</taxon>
        <taxon>Pseudomonadati</taxon>
        <taxon>Bacteroidota</taxon>
        <taxon>Cytophagia</taxon>
        <taxon>Cytophagales</taxon>
        <taxon>Mangrovivirgaceae</taxon>
        <taxon>Mangrovivirga</taxon>
    </lineage>
</organism>
<protein>
    <recommendedName>
        <fullName evidence="3">Sensory transduction regulator</fullName>
    </recommendedName>
</protein>
<sequence>MNFLEFMEKFASEIGGQFSEYDKNKSVIIVPVDESRYQTVLGMMRMNEKYGKTGVEFTSKVCEYTPAIDLKHLLVENARFCHAKFVLSENFIKVEAATFLDNITDDLLKEMIVEVAELADEYELKLTGLDVH</sequence>
<keyword evidence="2" id="KW-1185">Reference proteome</keyword>
<dbReference type="Proteomes" id="UP000298616">
    <property type="component" value="Chromosome"/>
</dbReference>
<reference evidence="1 2" key="1">
    <citation type="submission" date="2018-04" db="EMBL/GenBank/DDBJ databases">
        <title>Complete genome uncultured novel isolate.</title>
        <authorList>
            <person name="Merlino G."/>
        </authorList>
    </citation>
    <scope>NUCLEOTIDE SEQUENCE [LARGE SCALE GENOMIC DNA]</scope>
    <source>
        <strain evidence="2">R1DC9</strain>
    </source>
</reference>
<evidence type="ECO:0008006" key="3">
    <source>
        <dbReference type="Google" id="ProtNLM"/>
    </source>
</evidence>
<dbReference type="EMBL" id="CP028923">
    <property type="protein sequence ID" value="QCK16098.1"/>
    <property type="molecule type" value="Genomic_DNA"/>
</dbReference>